<dbReference type="EMBL" id="JAPWDV010000003">
    <property type="protein sequence ID" value="KAJ6216638.1"/>
    <property type="molecule type" value="Genomic_DNA"/>
</dbReference>
<evidence type="ECO:0000256" key="3">
    <source>
        <dbReference type="ARBA" id="ARBA00023193"/>
    </source>
</evidence>
<proteinExistence type="inferred from homology"/>
<evidence type="ECO:0000256" key="2">
    <source>
        <dbReference type="ARBA" id="ARBA00022845"/>
    </source>
</evidence>
<dbReference type="GO" id="GO:0045947">
    <property type="term" value="P:negative regulation of translational initiation"/>
    <property type="evidence" value="ECO:0007669"/>
    <property type="project" value="InterPro"/>
</dbReference>
<keyword evidence="6" id="KW-1185">Reference proteome</keyword>
<dbReference type="Pfam" id="PF05456">
    <property type="entry name" value="eIF_4EBP"/>
    <property type="match status" value="1"/>
</dbReference>
<dbReference type="PANTHER" id="PTHR12669">
    <property type="entry name" value="EUKARYOTIC TRANSLATION INITIATION FACTOR 4E-BINDING PROTEIN"/>
    <property type="match status" value="1"/>
</dbReference>
<evidence type="ECO:0000256" key="1">
    <source>
        <dbReference type="ARBA" id="ARBA00005480"/>
    </source>
</evidence>
<comment type="similarity">
    <text evidence="1">Belongs to the eIF4E-binding protein family.</text>
</comment>
<accession>A0A9Q0RIA8</accession>
<dbReference type="GO" id="GO:0005737">
    <property type="term" value="C:cytoplasm"/>
    <property type="evidence" value="ECO:0007669"/>
    <property type="project" value="TreeGrafter"/>
</dbReference>
<evidence type="ECO:0000313" key="6">
    <source>
        <dbReference type="Proteomes" id="UP001142055"/>
    </source>
</evidence>
<dbReference type="Proteomes" id="UP001142055">
    <property type="component" value="Chromosome 3"/>
</dbReference>
<reference evidence="5" key="1">
    <citation type="submission" date="2022-12" db="EMBL/GenBank/DDBJ databases">
        <title>Genome assemblies of Blomia tropicalis.</title>
        <authorList>
            <person name="Cui Y."/>
        </authorList>
    </citation>
    <scope>NUCLEOTIDE SEQUENCE</scope>
    <source>
        <tissue evidence="5">Adult mites</tissue>
    </source>
</reference>
<organism evidence="5 6">
    <name type="scientific">Blomia tropicalis</name>
    <name type="common">Mite</name>
    <dbReference type="NCBI Taxonomy" id="40697"/>
    <lineage>
        <taxon>Eukaryota</taxon>
        <taxon>Metazoa</taxon>
        <taxon>Ecdysozoa</taxon>
        <taxon>Arthropoda</taxon>
        <taxon>Chelicerata</taxon>
        <taxon>Arachnida</taxon>
        <taxon>Acari</taxon>
        <taxon>Acariformes</taxon>
        <taxon>Sarcoptiformes</taxon>
        <taxon>Astigmata</taxon>
        <taxon>Glycyphagoidea</taxon>
        <taxon>Echimyopodidae</taxon>
        <taxon>Blomia</taxon>
    </lineage>
</organism>
<dbReference type="AlphaFoldDB" id="A0A9Q0RIA8"/>
<dbReference type="OMA" id="ASEMPDR"/>
<comment type="caution">
    <text evidence="5">The sequence shown here is derived from an EMBL/GenBank/DDBJ whole genome shotgun (WGS) entry which is preliminary data.</text>
</comment>
<feature type="compositionally biased region" description="Polar residues" evidence="4">
    <location>
        <begin position="86"/>
        <end position="99"/>
    </location>
</feature>
<dbReference type="InterPro" id="IPR008606">
    <property type="entry name" value="EIF4EBP"/>
</dbReference>
<keyword evidence="2" id="KW-0810">Translation regulation</keyword>
<gene>
    <name evidence="5" type="ORF">RDWZM_007795</name>
</gene>
<feature type="region of interest" description="Disordered" evidence="4">
    <location>
        <begin position="80"/>
        <end position="99"/>
    </location>
</feature>
<dbReference type="GO" id="GO:0008190">
    <property type="term" value="F:eukaryotic initiation factor 4E binding"/>
    <property type="evidence" value="ECO:0007669"/>
    <property type="project" value="InterPro"/>
</dbReference>
<sequence length="168" mass="18904">MVSLIKCYLDEEEKEMEEDEGKHSTKNQIHRTSSNMVYISKPPFLLLVSNEPKSKNKMATKGSGAKPIPTFRRVTINDASEMPDRYSQTPGGTLFSTTPGGTRIIYEKQFLMNLRHSPLAKSPPKMAFIPGVTNIPNDKIKGSPVKQTKEGFPNNNNNNEIDQFEMEI</sequence>
<evidence type="ECO:0000256" key="4">
    <source>
        <dbReference type="SAM" id="MobiDB-lite"/>
    </source>
</evidence>
<name>A0A9Q0RIA8_BLOTA</name>
<dbReference type="PANTHER" id="PTHR12669:SF12">
    <property type="entry name" value="EUKARYOTIC TRANSLATION INITIATION FACTOR 4E-BINDING PROTEIN"/>
    <property type="match status" value="1"/>
</dbReference>
<keyword evidence="3" id="KW-0652">Protein synthesis inhibitor</keyword>
<evidence type="ECO:0000313" key="5">
    <source>
        <dbReference type="EMBL" id="KAJ6216638.1"/>
    </source>
</evidence>
<protein>
    <submittedName>
        <fullName evidence="5">Uncharacterized protein</fullName>
    </submittedName>
</protein>